<comment type="caution">
    <text evidence="1">The sequence shown here is derived from an EMBL/GenBank/DDBJ whole genome shotgun (WGS) entry which is preliminary data.</text>
</comment>
<dbReference type="AlphaFoldDB" id="A0A3M7Q3I3"/>
<organism evidence="1 2">
    <name type="scientific">Brachionus plicatilis</name>
    <name type="common">Marine rotifer</name>
    <name type="synonym">Brachionus muelleri</name>
    <dbReference type="NCBI Taxonomy" id="10195"/>
    <lineage>
        <taxon>Eukaryota</taxon>
        <taxon>Metazoa</taxon>
        <taxon>Spiralia</taxon>
        <taxon>Gnathifera</taxon>
        <taxon>Rotifera</taxon>
        <taxon>Eurotatoria</taxon>
        <taxon>Monogononta</taxon>
        <taxon>Pseudotrocha</taxon>
        <taxon>Ploima</taxon>
        <taxon>Brachionidae</taxon>
        <taxon>Brachionus</taxon>
    </lineage>
</organism>
<accession>A0A3M7Q3I3</accession>
<keyword evidence="2" id="KW-1185">Reference proteome</keyword>
<reference evidence="1 2" key="1">
    <citation type="journal article" date="2018" name="Sci. Rep.">
        <title>Genomic signatures of local adaptation to the degree of environmental predictability in rotifers.</title>
        <authorList>
            <person name="Franch-Gras L."/>
            <person name="Hahn C."/>
            <person name="Garcia-Roger E.M."/>
            <person name="Carmona M.J."/>
            <person name="Serra M."/>
            <person name="Gomez A."/>
        </authorList>
    </citation>
    <scope>NUCLEOTIDE SEQUENCE [LARGE SCALE GENOMIC DNA]</scope>
    <source>
        <strain evidence="1">HYR1</strain>
    </source>
</reference>
<evidence type="ECO:0000313" key="1">
    <source>
        <dbReference type="EMBL" id="RNA05508.1"/>
    </source>
</evidence>
<dbReference type="Proteomes" id="UP000276133">
    <property type="component" value="Unassembled WGS sequence"/>
</dbReference>
<proteinExistence type="predicted"/>
<dbReference type="EMBL" id="REGN01007688">
    <property type="protein sequence ID" value="RNA05508.1"/>
    <property type="molecule type" value="Genomic_DNA"/>
</dbReference>
<evidence type="ECO:0000313" key="2">
    <source>
        <dbReference type="Proteomes" id="UP000276133"/>
    </source>
</evidence>
<sequence>MSEEPKTQSSESFLGNPDRQSVSVNGLCLKVNHFDVNCENEPLLDITCHKRMTIVLLYKIYADWKELFFSKISSPYGFIGNKTINFLIMLNGPWDEIRFFFHSYTFYVKIG</sequence>
<name>A0A3M7Q3I3_BRAPC</name>
<protein>
    <submittedName>
        <fullName evidence="1">Uncharacterized protein</fullName>
    </submittedName>
</protein>
<gene>
    <name evidence="1" type="ORF">BpHYR1_001328</name>
</gene>